<name>A0A517P9A8_9PLAN</name>
<dbReference type="EMBL" id="CP036265">
    <property type="protein sequence ID" value="QDT15960.1"/>
    <property type="molecule type" value="Genomic_DNA"/>
</dbReference>
<reference evidence="14 15" key="1">
    <citation type="submission" date="2019-02" db="EMBL/GenBank/DDBJ databases">
        <title>Deep-cultivation of Planctomycetes and their phenomic and genomic characterization uncovers novel biology.</title>
        <authorList>
            <person name="Wiegand S."/>
            <person name="Jogler M."/>
            <person name="Boedeker C."/>
            <person name="Pinto D."/>
            <person name="Vollmers J."/>
            <person name="Rivas-Marin E."/>
            <person name="Kohn T."/>
            <person name="Peeters S.H."/>
            <person name="Heuer A."/>
            <person name="Rast P."/>
            <person name="Oberbeckmann S."/>
            <person name="Bunk B."/>
            <person name="Jeske O."/>
            <person name="Meyerdierks A."/>
            <person name="Storesund J.E."/>
            <person name="Kallscheuer N."/>
            <person name="Luecker S."/>
            <person name="Lage O.M."/>
            <person name="Pohl T."/>
            <person name="Merkel B.J."/>
            <person name="Hornburger P."/>
            <person name="Mueller R.-W."/>
            <person name="Bruemmer F."/>
            <person name="Labrenz M."/>
            <person name="Spormann A.M."/>
            <person name="Op den Camp H."/>
            <person name="Overmann J."/>
            <person name="Amann R."/>
            <person name="Jetten M.S.M."/>
            <person name="Mascher T."/>
            <person name="Medema M.H."/>
            <person name="Devos D.P."/>
            <person name="Kaster A.-K."/>
            <person name="Ovreas L."/>
            <person name="Rohde M."/>
            <person name="Galperin M.Y."/>
            <person name="Jogler C."/>
        </authorList>
    </citation>
    <scope>NUCLEOTIDE SEQUENCE [LARGE SCALE GENOMIC DNA]</scope>
    <source>
        <strain evidence="14 15">CA12</strain>
    </source>
</reference>
<gene>
    <name evidence="10" type="primary">grpE</name>
    <name evidence="14" type="ORF">CA12_20580</name>
</gene>
<dbReference type="PROSITE" id="PS01071">
    <property type="entry name" value="GRPE"/>
    <property type="match status" value="1"/>
</dbReference>
<dbReference type="PRINTS" id="PR00773">
    <property type="entry name" value="GRPEPROTEIN"/>
</dbReference>
<evidence type="ECO:0000256" key="10">
    <source>
        <dbReference type="HAMAP-Rule" id="MF_01151"/>
    </source>
</evidence>
<evidence type="ECO:0000256" key="1">
    <source>
        <dbReference type="ARBA" id="ARBA00004496"/>
    </source>
</evidence>
<dbReference type="GO" id="GO:0051082">
    <property type="term" value="F:unfolded protein binding"/>
    <property type="evidence" value="ECO:0007669"/>
    <property type="project" value="TreeGrafter"/>
</dbReference>
<evidence type="ECO:0000256" key="5">
    <source>
        <dbReference type="ARBA" id="ARBA00023016"/>
    </source>
</evidence>
<organism evidence="14 15">
    <name type="scientific">Alienimonas californiensis</name>
    <dbReference type="NCBI Taxonomy" id="2527989"/>
    <lineage>
        <taxon>Bacteria</taxon>
        <taxon>Pseudomonadati</taxon>
        <taxon>Planctomycetota</taxon>
        <taxon>Planctomycetia</taxon>
        <taxon>Planctomycetales</taxon>
        <taxon>Planctomycetaceae</taxon>
        <taxon>Alienimonas</taxon>
    </lineage>
</organism>
<feature type="compositionally biased region" description="Basic and acidic residues" evidence="13">
    <location>
        <begin position="56"/>
        <end position="77"/>
    </location>
</feature>
<evidence type="ECO:0000256" key="12">
    <source>
        <dbReference type="RuleBase" id="RU004478"/>
    </source>
</evidence>
<dbReference type="InterPro" id="IPR000740">
    <property type="entry name" value="GrpE"/>
</dbReference>
<evidence type="ECO:0000313" key="14">
    <source>
        <dbReference type="EMBL" id="QDT15960.1"/>
    </source>
</evidence>
<dbReference type="AlphaFoldDB" id="A0A517P9A8"/>
<evidence type="ECO:0000256" key="9">
    <source>
        <dbReference type="ARBA" id="ARBA00076414"/>
    </source>
</evidence>
<sequence>MSAPNEAPDPKPSAEESAEFYPQDSTPEGAPQPSEPGPMDELGEPPGDGAGEPEPEYSREQYEAAASERDELREKLLRAQAETENVRKRSVREQSEGRKYAAVPLAKALLPSLDDLRRAVDAAKASRQAGADAEKLADDLVGGVAAVLKSFEKALSEQGITPIPAVGEMFDPNLHEALAQAPSLDQPPGTVIQEAQRGYAAGDRVVRPSHVIVATAASD</sequence>
<proteinExistence type="inferred from homology"/>
<dbReference type="Proteomes" id="UP000318741">
    <property type="component" value="Chromosome"/>
</dbReference>
<keyword evidence="4 10" id="KW-0963">Cytoplasm</keyword>
<dbReference type="CDD" id="cd00446">
    <property type="entry name" value="GrpE"/>
    <property type="match status" value="1"/>
</dbReference>
<dbReference type="HAMAP" id="MF_01151">
    <property type="entry name" value="GrpE"/>
    <property type="match status" value="1"/>
</dbReference>
<evidence type="ECO:0000256" key="4">
    <source>
        <dbReference type="ARBA" id="ARBA00022490"/>
    </source>
</evidence>
<dbReference type="GO" id="GO:0005737">
    <property type="term" value="C:cytoplasm"/>
    <property type="evidence" value="ECO:0007669"/>
    <property type="project" value="UniProtKB-SubCell"/>
</dbReference>
<evidence type="ECO:0000313" key="15">
    <source>
        <dbReference type="Proteomes" id="UP000318741"/>
    </source>
</evidence>
<keyword evidence="6 10" id="KW-0143">Chaperone</keyword>
<dbReference type="GO" id="GO:0006457">
    <property type="term" value="P:protein folding"/>
    <property type="evidence" value="ECO:0007669"/>
    <property type="project" value="InterPro"/>
</dbReference>
<dbReference type="InterPro" id="IPR013805">
    <property type="entry name" value="GrpE_CC"/>
</dbReference>
<evidence type="ECO:0000256" key="13">
    <source>
        <dbReference type="SAM" id="MobiDB-lite"/>
    </source>
</evidence>
<evidence type="ECO:0000256" key="6">
    <source>
        <dbReference type="ARBA" id="ARBA00023186"/>
    </source>
</evidence>
<keyword evidence="5 10" id="KW-0346">Stress response</keyword>
<dbReference type="RefSeq" id="WP_242688192.1">
    <property type="nucleotide sequence ID" value="NZ_CP036265.1"/>
</dbReference>
<dbReference type="SUPFAM" id="SSF51064">
    <property type="entry name" value="Head domain of nucleotide exchange factor GrpE"/>
    <property type="match status" value="1"/>
</dbReference>
<dbReference type="Gene3D" id="2.30.22.10">
    <property type="entry name" value="Head domain of nucleotide exchange factor GrpE"/>
    <property type="match status" value="1"/>
</dbReference>
<dbReference type="GO" id="GO:0042803">
    <property type="term" value="F:protein homodimerization activity"/>
    <property type="evidence" value="ECO:0007669"/>
    <property type="project" value="InterPro"/>
</dbReference>
<feature type="compositionally biased region" description="Basic and acidic residues" evidence="13">
    <location>
        <begin position="84"/>
        <end position="98"/>
    </location>
</feature>
<evidence type="ECO:0000256" key="2">
    <source>
        <dbReference type="ARBA" id="ARBA00009054"/>
    </source>
</evidence>
<dbReference type="PANTHER" id="PTHR21237:SF23">
    <property type="entry name" value="GRPE PROTEIN HOMOLOG, MITOCHONDRIAL"/>
    <property type="match status" value="1"/>
</dbReference>
<dbReference type="GO" id="GO:0051087">
    <property type="term" value="F:protein-folding chaperone binding"/>
    <property type="evidence" value="ECO:0007669"/>
    <property type="project" value="InterPro"/>
</dbReference>
<dbReference type="Gene3D" id="3.90.20.20">
    <property type="match status" value="1"/>
</dbReference>
<dbReference type="InterPro" id="IPR009012">
    <property type="entry name" value="GrpE_head"/>
</dbReference>
<comment type="function">
    <text evidence="7 10 11">Participates actively in the response to hyperosmotic and heat shock by preventing the aggregation of stress-denatured proteins, in association with DnaK and GrpE. It is the nucleotide exchange factor for DnaK and may function as a thermosensor. Unfolded proteins bind initially to DnaJ; upon interaction with the DnaJ-bound protein, DnaK hydrolyzes its bound ATP, resulting in the formation of a stable complex. GrpE releases ADP from DnaK; ATP binding to DnaK triggers the release of the substrate protein, thus completing the reaction cycle. Several rounds of ATP-dependent interactions between DnaJ, DnaK and GrpE are required for fully efficient folding.</text>
</comment>
<keyword evidence="15" id="KW-1185">Reference proteome</keyword>
<evidence type="ECO:0000256" key="11">
    <source>
        <dbReference type="RuleBase" id="RU000639"/>
    </source>
</evidence>
<protein>
    <recommendedName>
        <fullName evidence="8 10">Protein GrpE</fullName>
    </recommendedName>
    <alternativeName>
        <fullName evidence="9 10">HSP-70 cofactor</fullName>
    </alternativeName>
</protein>
<dbReference type="PANTHER" id="PTHR21237">
    <property type="entry name" value="GRPE PROTEIN"/>
    <property type="match status" value="1"/>
</dbReference>
<comment type="subunit">
    <text evidence="3 10">Homodimer.</text>
</comment>
<evidence type="ECO:0000256" key="7">
    <source>
        <dbReference type="ARBA" id="ARBA00053401"/>
    </source>
</evidence>
<evidence type="ECO:0000256" key="8">
    <source>
        <dbReference type="ARBA" id="ARBA00072274"/>
    </source>
</evidence>
<dbReference type="GO" id="GO:0000774">
    <property type="term" value="F:adenyl-nucleotide exchange factor activity"/>
    <property type="evidence" value="ECO:0007669"/>
    <property type="project" value="InterPro"/>
</dbReference>
<dbReference type="SUPFAM" id="SSF58014">
    <property type="entry name" value="Coiled-coil domain of nucleotide exchange factor GrpE"/>
    <property type="match status" value="1"/>
</dbReference>
<dbReference type="FunFam" id="2.30.22.10:FF:000001">
    <property type="entry name" value="Protein GrpE"/>
    <property type="match status" value="1"/>
</dbReference>
<accession>A0A517P9A8</accession>
<dbReference type="Pfam" id="PF01025">
    <property type="entry name" value="GrpE"/>
    <property type="match status" value="1"/>
</dbReference>
<comment type="similarity">
    <text evidence="2 10 12">Belongs to the GrpE family.</text>
</comment>
<evidence type="ECO:0000256" key="3">
    <source>
        <dbReference type="ARBA" id="ARBA00011738"/>
    </source>
</evidence>
<comment type="subcellular location">
    <subcellularLocation>
        <location evidence="1 10">Cytoplasm</location>
    </subcellularLocation>
</comment>
<feature type="region of interest" description="Disordered" evidence="13">
    <location>
        <begin position="1"/>
        <end position="98"/>
    </location>
</feature>
<dbReference type="KEGG" id="acaf:CA12_20580"/>